<protein>
    <recommendedName>
        <fullName evidence="7">C2H2-type domain-containing protein</fullName>
    </recommendedName>
</protein>
<dbReference type="PANTHER" id="PTHR24403:SF109">
    <property type="entry name" value="ZINC FINGER PROTEIN 845-LIKE"/>
    <property type="match status" value="1"/>
</dbReference>
<keyword evidence="3 5" id="KW-0863">Zinc-finger</keyword>
<organism evidence="8">
    <name type="scientific">Dermatophagoides farinae</name>
    <name type="common">American house dust mite</name>
    <dbReference type="NCBI Taxonomy" id="6954"/>
    <lineage>
        <taxon>Eukaryota</taxon>
        <taxon>Metazoa</taxon>
        <taxon>Ecdysozoa</taxon>
        <taxon>Arthropoda</taxon>
        <taxon>Chelicerata</taxon>
        <taxon>Arachnida</taxon>
        <taxon>Acari</taxon>
        <taxon>Acariformes</taxon>
        <taxon>Sarcoptiformes</taxon>
        <taxon>Astigmata</taxon>
        <taxon>Psoroptidia</taxon>
        <taxon>Analgoidea</taxon>
        <taxon>Pyroglyphidae</taxon>
        <taxon>Dermatophagoidinae</taxon>
        <taxon>Dermatophagoides</taxon>
    </lineage>
</organism>
<feature type="region of interest" description="Disordered" evidence="6">
    <location>
        <begin position="120"/>
        <end position="145"/>
    </location>
</feature>
<reference evidence="8" key="2">
    <citation type="journal article" date="2021" name="World Allergy Organ. J.">
        <title>Chromosome-level assembly of Dermatophagoides farinae genome and transcriptome reveals two novel allergens Der f 37 and Der f 39.</title>
        <authorList>
            <person name="Chen J."/>
            <person name="Cai Z."/>
            <person name="Fan D."/>
            <person name="Hu J."/>
            <person name="Hou Y."/>
            <person name="He Y."/>
            <person name="Zhang Z."/>
            <person name="Zhao Z."/>
            <person name="Gao P."/>
            <person name="Hu W."/>
            <person name="Sun J."/>
            <person name="Li J."/>
            <person name="Ji K."/>
        </authorList>
    </citation>
    <scope>NUCLEOTIDE SEQUENCE</scope>
    <source>
        <strain evidence="8">JKM2019</strain>
    </source>
</reference>
<dbReference type="InterPro" id="IPR013087">
    <property type="entry name" value="Znf_C2H2_type"/>
</dbReference>
<feature type="domain" description="C2H2-type" evidence="7">
    <location>
        <begin position="148"/>
        <end position="175"/>
    </location>
</feature>
<dbReference type="SMART" id="SM00355">
    <property type="entry name" value="ZnF_C2H2"/>
    <property type="match status" value="2"/>
</dbReference>
<dbReference type="SUPFAM" id="SSF57667">
    <property type="entry name" value="beta-beta-alpha zinc fingers"/>
    <property type="match status" value="1"/>
</dbReference>
<gene>
    <name evidence="8" type="ORF">HUG17_9467</name>
</gene>
<dbReference type="EMBL" id="SDOV01000003">
    <property type="protein sequence ID" value="KAH7642776.1"/>
    <property type="molecule type" value="Genomic_DNA"/>
</dbReference>
<dbReference type="InterPro" id="IPR050688">
    <property type="entry name" value="Zinc_finger/UBP_domain"/>
</dbReference>
<dbReference type="GO" id="GO:0008270">
    <property type="term" value="F:zinc ion binding"/>
    <property type="evidence" value="ECO:0007669"/>
    <property type="project" value="UniProtKB-KW"/>
</dbReference>
<dbReference type="Proteomes" id="UP000828236">
    <property type="component" value="Unassembled WGS sequence"/>
</dbReference>
<dbReference type="FunFam" id="3.30.160.60:FF:000446">
    <property type="entry name" value="Zinc finger protein"/>
    <property type="match status" value="1"/>
</dbReference>
<evidence type="ECO:0000256" key="1">
    <source>
        <dbReference type="ARBA" id="ARBA00022723"/>
    </source>
</evidence>
<keyword evidence="2" id="KW-0677">Repeat</keyword>
<dbReference type="PROSITE" id="PS00028">
    <property type="entry name" value="ZINC_FINGER_C2H2_1"/>
    <property type="match status" value="1"/>
</dbReference>
<dbReference type="GO" id="GO:0045944">
    <property type="term" value="P:positive regulation of transcription by RNA polymerase II"/>
    <property type="evidence" value="ECO:0007669"/>
    <property type="project" value="TreeGrafter"/>
</dbReference>
<dbReference type="AlphaFoldDB" id="A0A9D4P116"/>
<keyword evidence="1" id="KW-0479">Metal-binding</keyword>
<comment type="caution">
    <text evidence="8">The sequence shown here is derived from an EMBL/GenBank/DDBJ whole genome shotgun (WGS) entry which is preliminary data.</text>
</comment>
<dbReference type="Gene3D" id="3.30.160.60">
    <property type="entry name" value="Classic Zinc Finger"/>
    <property type="match status" value="2"/>
</dbReference>
<evidence type="ECO:0000256" key="2">
    <source>
        <dbReference type="ARBA" id="ARBA00022737"/>
    </source>
</evidence>
<dbReference type="PROSITE" id="PS50157">
    <property type="entry name" value="ZINC_FINGER_C2H2_2"/>
    <property type="match status" value="2"/>
</dbReference>
<evidence type="ECO:0000256" key="3">
    <source>
        <dbReference type="ARBA" id="ARBA00022771"/>
    </source>
</evidence>
<accession>A0A9D4P116</accession>
<feature type="compositionally biased region" description="Basic residues" evidence="6">
    <location>
        <begin position="193"/>
        <end position="203"/>
    </location>
</feature>
<feature type="compositionally biased region" description="Basic and acidic residues" evidence="6">
    <location>
        <begin position="130"/>
        <end position="145"/>
    </location>
</feature>
<evidence type="ECO:0000256" key="5">
    <source>
        <dbReference type="PROSITE-ProRule" id="PRU00042"/>
    </source>
</evidence>
<dbReference type="InterPro" id="IPR036236">
    <property type="entry name" value="Znf_C2H2_sf"/>
</dbReference>
<dbReference type="GO" id="GO:0005634">
    <property type="term" value="C:nucleus"/>
    <property type="evidence" value="ECO:0007669"/>
    <property type="project" value="TreeGrafter"/>
</dbReference>
<reference evidence="8" key="1">
    <citation type="submission" date="2020-06" db="EMBL/GenBank/DDBJ databases">
        <authorList>
            <person name="Ji K."/>
            <person name="Li J."/>
        </authorList>
    </citation>
    <scope>NUCLEOTIDE SEQUENCE</scope>
    <source>
        <strain evidence="8">JKM2019</strain>
        <tissue evidence="8">Whole body</tissue>
    </source>
</reference>
<evidence type="ECO:0000313" key="8">
    <source>
        <dbReference type="EMBL" id="KAH7642776.1"/>
    </source>
</evidence>
<name>A0A9D4P116_DERFA</name>
<proteinExistence type="predicted"/>
<evidence type="ECO:0000256" key="4">
    <source>
        <dbReference type="ARBA" id="ARBA00022833"/>
    </source>
</evidence>
<feature type="region of interest" description="Disordered" evidence="6">
    <location>
        <begin position="192"/>
        <end position="212"/>
    </location>
</feature>
<keyword evidence="4" id="KW-0862">Zinc</keyword>
<feature type="domain" description="C2H2-type" evidence="7">
    <location>
        <begin position="176"/>
        <end position="203"/>
    </location>
</feature>
<evidence type="ECO:0000259" key="7">
    <source>
        <dbReference type="PROSITE" id="PS50157"/>
    </source>
</evidence>
<dbReference type="PANTHER" id="PTHR24403">
    <property type="entry name" value="ZINC FINGER PROTEIN"/>
    <property type="match status" value="1"/>
</dbReference>
<sequence length="212" mass="25255">MLNHIESSIRYLYHLFKKTKPVLPRIIPPPSFWHQQSILSKLDLINGMQSSENNHVDIGFERMEKLIDTIFDQLSEEITSLRHEFQHLQRQWLVCHKEPLLTTSFDEYHSATEEIVMEHEISTPTRRSKRLENSAIHDEPEPQDRHSFKCDHCHYSCARKSHLEIHGLIHTGERPFRCKQCHYATRWKGDIVKHKRKHHRSKPYQRAGQNGK</sequence>
<evidence type="ECO:0000256" key="6">
    <source>
        <dbReference type="SAM" id="MobiDB-lite"/>
    </source>
</evidence>